<dbReference type="Gene3D" id="2.160.20.20">
    <property type="match status" value="1"/>
</dbReference>
<evidence type="ECO:0000256" key="1">
    <source>
        <dbReference type="SAM" id="SignalP"/>
    </source>
</evidence>
<dbReference type="SUPFAM" id="SSF51126">
    <property type="entry name" value="Pectin lyase-like"/>
    <property type="match status" value="2"/>
</dbReference>
<dbReference type="Proteomes" id="UP000054408">
    <property type="component" value="Unassembled WGS sequence"/>
</dbReference>
<organism evidence="2 3">
    <name type="scientific">Thecamonas trahens ATCC 50062</name>
    <dbReference type="NCBI Taxonomy" id="461836"/>
    <lineage>
        <taxon>Eukaryota</taxon>
        <taxon>Apusozoa</taxon>
        <taxon>Apusomonadida</taxon>
        <taxon>Apusomonadidae</taxon>
        <taxon>Thecamonas</taxon>
    </lineage>
</organism>
<feature type="chain" id="PRO_5005537204" description="Right handed beta helix domain-containing protein" evidence="1">
    <location>
        <begin position="19"/>
        <end position="480"/>
    </location>
</feature>
<evidence type="ECO:0000313" key="3">
    <source>
        <dbReference type="Proteomes" id="UP000054408"/>
    </source>
</evidence>
<evidence type="ECO:0000313" key="2">
    <source>
        <dbReference type="EMBL" id="KNC47631.1"/>
    </source>
</evidence>
<dbReference type="AlphaFoldDB" id="A0A0L0D6E4"/>
<dbReference type="InterPro" id="IPR012332">
    <property type="entry name" value="Autotransporter_pectin_lyase_C"/>
</dbReference>
<proteinExistence type="predicted"/>
<reference evidence="2 3" key="1">
    <citation type="submission" date="2010-05" db="EMBL/GenBank/DDBJ databases">
        <title>The Genome Sequence of Thecamonas trahens ATCC 50062.</title>
        <authorList>
            <consortium name="The Broad Institute Genome Sequencing Platform"/>
            <person name="Russ C."/>
            <person name="Cuomo C."/>
            <person name="Shea T."/>
            <person name="Young S.K."/>
            <person name="Zeng Q."/>
            <person name="Koehrsen M."/>
            <person name="Haas B."/>
            <person name="Borodovsky M."/>
            <person name="Guigo R."/>
            <person name="Alvarado L."/>
            <person name="Berlin A."/>
            <person name="Bochicchio J."/>
            <person name="Borenstein D."/>
            <person name="Chapman S."/>
            <person name="Chen Z."/>
            <person name="Freedman E."/>
            <person name="Gellesch M."/>
            <person name="Goldberg J."/>
            <person name="Griggs A."/>
            <person name="Gujja S."/>
            <person name="Heilman E."/>
            <person name="Heiman D."/>
            <person name="Hepburn T."/>
            <person name="Howarth C."/>
            <person name="Jen D."/>
            <person name="Larson L."/>
            <person name="Mehta T."/>
            <person name="Park D."/>
            <person name="Pearson M."/>
            <person name="Roberts A."/>
            <person name="Saif S."/>
            <person name="Shenoy N."/>
            <person name="Sisk P."/>
            <person name="Stolte C."/>
            <person name="Sykes S."/>
            <person name="Thomson T."/>
            <person name="Walk T."/>
            <person name="White J."/>
            <person name="Yandava C."/>
            <person name="Burger G."/>
            <person name="Gray M.W."/>
            <person name="Holland P.W.H."/>
            <person name="King N."/>
            <person name="Lang F.B.F."/>
            <person name="Roger A.J."/>
            <person name="Ruiz-Trillo I."/>
            <person name="Lander E."/>
            <person name="Nusbaum C."/>
        </authorList>
    </citation>
    <scope>NUCLEOTIDE SEQUENCE [LARGE SCALE GENOMIC DNA]</scope>
    <source>
        <strain evidence="2 3">ATCC 50062</strain>
    </source>
</reference>
<dbReference type="SMART" id="SM00710">
    <property type="entry name" value="PbH1"/>
    <property type="match status" value="7"/>
</dbReference>
<dbReference type="EMBL" id="GL349447">
    <property type="protein sequence ID" value="KNC47631.1"/>
    <property type="molecule type" value="Genomic_DNA"/>
</dbReference>
<gene>
    <name evidence="2" type="ORF">AMSG_02653</name>
</gene>
<feature type="signal peptide" evidence="1">
    <location>
        <begin position="1"/>
        <end position="18"/>
    </location>
</feature>
<evidence type="ECO:0008006" key="4">
    <source>
        <dbReference type="Google" id="ProtNLM"/>
    </source>
</evidence>
<dbReference type="InterPro" id="IPR011050">
    <property type="entry name" value="Pectin_lyase_fold/virulence"/>
</dbReference>
<keyword evidence="1" id="KW-0732">Signal</keyword>
<dbReference type="InterPro" id="IPR006626">
    <property type="entry name" value="PbH1"/>
</dbReference>
<dbReference type="GeneID" id="25562312"/>
<accession>A0A0L0D6E4</accession>
<sequence length="480" mass="47209">MAIHLVLALAFHAALTSGAELVVPVDGKVASIIATVAAASSGDTVVVPAGRWTNCSEPIVGLGSGVAITVTGAGAADTIIDCEGTGRILDGSTDFDGWVMEDMAMINGGGAIDDADARAGCIRVRSGCHLTLRRVELMGCTLGGARTGTYKGGAIHVANNAYLALVDVVIRDSTVTTVGSGQGGALASAADTVISFDNVTISGCGAHSGGGLWIAGSKVYIHGAGLLVEGNSAADTAGGAYFRAGTEFFGAGPLIVRNNAAGGDGGGVLFRVATTNGTIASIVATGNSAGGCGGGINWGHDAPITVTGGVVASGNSATDGGGVCFTQGRREVTVFLDASSNVTSNTASRHGGGIYIAASSTDMVLDGTYVSDNTAADGSGIFIEGSSNVKPSLWGVIITRNFSPTGGALALGDFPSASVDTAGSSSCGNYGGNNEAVDVHCHGDSRFVNPVAGGCTQGSRCLRADSACDHAATCASASQS</sequence>
<name>A0A0L0D6E4_THETB</name>
<dbReference type="RefSeq" id="XP_013759551.1">
    <property type="nucleotide sequence ID" value="XM_013904097.1"/>
</dbReference>
<protein>
    <recommendedName>
        <fullName evidence="4">Right handed beta helix domain-containing protein</fullName>
    </recommendedName>
</protein>
<keyword evidence="3" id="KW-1185">Reference proteome</keyword>